<evidence type="ECO:0000256" key="10">
    <source>
        <dbReference type="RuleBase" id="RU003500"/>
    </source>
</evidence>
<proteinExistence type="inferred from homology"/>
<dbReference type="InterPro" id="IPR020830">
    <property type="entry name" value="GlycerAld_3-P_DH_AS"/>
</dbReference>
<dbReference type="Pfam" id="PF00110">
    <property type="entry name" value="wnt"/>
    <property type="match status" value="1"/>
</dbReference>
<evidence type="ECO:0000256" key="11">
    <source>
        <dbReference type="SAM" id="MobiDB-lite"/>
    </source>
</evidence>
<comment type="subcellular location">
    <subcellularLocation>
        <location evidence="1 10">Secreted</location>
        <location evidence="1 10">Extracellular space</location>
        <location evidence="1 10">Extracellular matrix</location>
    </subcellularLocation>
</comment>
<evidence type="ECO:0000256" key="9">
    <source>
        <dbReference type="ARBA" id="ARBA00023288"/>
    </source>
</evidence>
<reference evidence="13 14" key="1">
    <citation type="submission" date="2020-10" db="EMBL/GenBank/DDBJ databases">
        <authorList>
            <person name="Klimov P.B."/>
            <person name="Dyachkov S.M."/>
            <person name="Chetverikov P.E."/>
        </authorList>
    </citation>
    <scope>NUCLEOTIDE SEQUENCE [LARGE SCALE GENOMIC DNA]</scope>
    <source>
        <strain evidence="13">BMOC 18-1129-001#AD2665</strain>
        <tissue evidence="13">Entire mites</tissue>
    </source>
</reference>
<gene>
    <name evidence="13" type="primary">WNT5B</name>
    <name evidence="13" type="ORF">GZH46_00198</name>
</gene>
<dbReference type="PROSITE" id="PS00071">
    <property type="entry name" value="GAPDH"/>
    <property type="match status" value="1"/>
</dbReference>
<evidence type="ECO:0000256" key="5">
    <source>
        <dbReference type="ARBA" id="ARBA00022530"/>
    </source>
</evidence>
<comment type="function">
    <text evidence="10">Ligand for members of the frizzled family of seven transmembrane receptors.</text>
</comment>
<evidence type="ECO:0000256" key="2">
    <source>
        <dbReference type="ARBA" id="ARBA00005683"/>
    </source>
</evidence>
<feature type="region of interest" description="Disordered" evidence="11">
    <location>
        <begin position="240"/>
        <end position="271"/>
    </location>
</feature>
<dbReference type="PRINTS" id="PR01349">
    <property type="entry name" value="WNTPROTEIN"/>
</dbReference>
<evidence type="ECO:0000256" key="8">
    <source>
        <dbReference type="ARBA" id="ARBA00023180"/>
    </source>
</evidence>
<keyword evidence="12" id="KW-0732">Signal</keyword>
<keyword evidence="4" id="KW-0964">Secreted</keyword>
<evidence type="ECO:0000313" key="14">
    <source>
        <dbReference type="Proteomes" id="UP000825002"/>
    </source>
</evidence>
<feature type="compositionally biased region" description="Polar residues" evidence="11">
    <location>
        <begin position="242"/>
        <end position="270"/>
    </location>
</feature>
<organism evidence="13 14">
    <name type="scientific">Fragariocoptes setiger</name>
    <dbReference type="NCBI Taxonomy" id="1670756"/>
    <lineage>
        <taxon>Eukaryota</taxon>
        <taxon>Metazoa</taxon>
        <taxon>Ecdysozoa</taxon>
        <taxon>Arthropoda</taxon>
        <taxon>Chelicerata</taxon>
        <taxon>Arachnida</taxon>
        <taxon>Acari</taxon>
        <taxon>Acariformes</taxon>
        <taxon>Trombidiformes</taxon>
        <taxon>Prostigmata</taxon>
        <taxon>Eupodina</taxon>
        <taxon>Eriophyoidea</taxon>
        <taxon>Phytoptidae</taxon>
        <taxon>Fragariocoptes</taxon>
    </lineage>
</organism>
<feature type="chain" id="PRO_5046263327" description="Protein Wnt" evidence="12">
    <location>
        <begin position="27"/>
        <end position="647"/>
    </location>
</feature>
<keyword evidence="3 10" id="KW-0217">Developmental protein</keyword>
<evidence type="ECO:0000256" key="1">
    <source>
        <dbReference type="ARBA" id="ARBA00004498"/>
    </source>
</evidence>
<feature type="signal peptide" evidence="12">
    <location>
        <begin position="1"/>
        <end position="26"/>
    </location>
</feature>
<dbReference type="Proteomes" id="UP000825002">
    <property type="component" value="Unassembled WGS sequence"/>
</dbReference>
<dbReference type="InterPro" id="IPR005817">
    <property type="entry name" value="Wnt"/>
</dbReference>
<keyword evidence="7" id="KW-1015">Disulfide bond</keyword>
<dbReference type="EMBL" id="JAIFTH010000019">
    <property type="protein sequence ID" value="KAG9511231.1"/>
    <property type="molecule type" value="Genomic_DNA"/>
</dbReference>
<comment type="similarity">
    <text evidence="2 10">Belongs to the Wnt family.</text>
</comment>
<evidence type="ECO:0000313" key="13">
    <source>
        <dbReference type="EMBL" id="KAG9511231.1"/>
    </source>
</evidence>
<accession>A0ABQ7SCW0</accession>
<dbReference type="PANTHER" id="PTHR12027:SF77">
    <property type="entry name" value="PROTEIN WNT-5"/>
    <property type="match status" value="1"/>
</dbReference>
<keyword evidence="14" id="KW-1185">Reference proteome</keyword>
<keyword evidence="9" id="KW-0449">Lipoprotein</keyword>
<dbReference type="PROSITE" id="PS00246">
    <property type="entry name" value="WNT1"/>
    <property type="match status" value="1"/>
</dbReference>
<keyword evidence="5" id="KW-0272">Extracellular matrix</keyword>
<dbReference type="PANTHER" id="PTHR12027">
    <property type="entry name" value="WNT RELATED"/>
    <property type="match status" value="1"/>
</dbReference>
<evidence type="ECO:0000256" key="3">
    <source>
        <dbReference type="ARBA" id="ARBA00022473"/>
    </source>
</evidence>
<evidence type="ECO:0000256" key="6">
    <source>
        <dbReference type="ARBA" id="ARBA00022687"/>
    </source>
</evidence>
<sequence>MTRLYVERVSLLLICLLLALISNSSCTTNQLKNNVVPQSSSLSFVGGQQQQLQDHRLMVEKNRLAIGQQTRSATKTLSTSINEEQSNHVHRQFNAALALGQIEVPVTKTNTTTAALKSNSNNKKKKTKRQETQSISAASNFLNVKQETPSKIRIIENISHDHNNKRQKTYLNFNNETIIKTANTATIVQPTTITKNTQQNLPPITTISAQSQSQSPPIWINLGLANEIIDSARLKAPAELSSIRTNRPQRSSSPVAPNTDQNMAKTSTPNDHVEFANKANARGDNETLSPDSSVSCQQLIGLTKGQAQLCNLYKDHMPFVSLGARLTIDECQWQLRHERWNCSVHDPVSVFGPIIKMGVKETALVNALASASVVYTIAGACREGRLTNCGCAQTARPKNLNAAWKWNGCMDNLDYAYRFAEEFVDLRERELLEPTKYKMRRHITDNSTAVTMMASPSKSFASPSSFKLDKKRLMNIHNNQAGRRAVVRKSKVVCKCHGVSGVCSMITCWQQLSSFRDIGDALRARYDSAAEVKFSQQDGRLQVRNKRYTGLSSSSSLTAAGKITPDDLIYVEQSPDYCRRIDRIDFNGTRGRVCLDSYNCRKLCCGRGYNQVRRVISYRCNCRQVGGLDQQPQCQVCQSTQVQNICN</sequence>
<dbReference type="InterPro" id="IPR018161">
    <property type="entry name" value="Wnt_CS"/>
</dbReference>
<protein>
    <recommendedName>
        <fullName evidence="10">Protein Wnt</fullName>
    </recommendedName>
</protein>
<comment type="caution">
    <text evidence="13">The sequence shown here is derived from an EMBL/GenBank/DDBJ whole genome shotgun (WGS) entry which is preliminary data.</text>
</comment>
<evidence type="ECO:0000256" key="7">
    <source>
        <dbReference type="ARBA" id="ARBA00023157"/>
    </source>
</evidence>
<evidence type="ECO:0000256" key="4">
    <source>
        <dbReference type="ARBA" id="ARBA00022525"/>
    </source>
</evidence>
<keyword evidence="6 10" id="KW-0879">Wnt signaling pathway</keyword>
<evidence type="ECO:0000256" key="12">
    <source>
        <dbReference type="SAM" id="SignalP"/>
    </source>
</evidence>
<dbReference type="SMART" id="SM00097">
    <property type="entry name" value="WNT1"/>
    <property type="match status" value="1"/>
</dbReference>
<keyword evidence="8" id="KW-0325">Glycoprotein</keyword>
<name>A0ABQ7SCW0_9ACAR</name>